<feature type="transmembrane region" description="Helical" evidence="1">
    <location>
        <begin position="79"/>
        <end position="104"/>
    </location>
</feature>
<reference evidence="2 3" key="1">
    <citation type="journal article" date="2015" name="Genome Announc.">
        <title>Complete Genome Sequence of Clavibacter michiganensis subsp. insidiosus R1-1 Using PacBio Single-Molecule Real-Time Technology.</title>
        <authorList>
            <person name="Lu Y."/>
            <person name="Samac D.A."/>
            <person name="Glazebrook J."/>
            <person name="Ishimaru C.A."/>
        </authorList>
    </citation>
    <scope>NUCLEOTIDE SEQUENCE [LARGE SCALE GENOMIC DNA]</scope>
    <source>
        <strain evidence="2 3">R1-1</strain>
    </source>
</reference>
<dbReference type="AlphaFoldDB" id="A0A0D5CKH1"/>
<organism evidence="2 3">
    <name type="scientific">Clavibacter michiganensis subsp. insidiosus</name>
    <dbReference type="NCBI Taxonomy" id="33014"/>
    <lineage>
        <taxon>Bacteria</taxon>
        <taxon>Bacillati</taxon>
        <taxon>Actinomycetota</taxon>
        <taxon>Actinomycetes</taxon>
        <taxon>Micrococcales</taxon>
        <taxon>Microbacteriaceae</taxon>
        <taxon>Clavibacter</taxon>
    </lineage>
</organism>
<protein>
    <recommendedName>
        <fullName evidence="4">DUF3180 domain-containing protein</fullName>
    </recommendedName>
</protein>
<dbReference type="RefSeq" id="WP_045529272.1">
    <property type="nucleotide sequence ID" value="NZ_CP011043.1"/>
</dbReference>
<keyword evidence="1" id="KW-1133">Transmembrane helix</keyword>
<feature type="transmembrane region" description="Helical" evidence="1">
    <location>
        <begin position="116"/>
        <end position="136"/>
    </location>
</feature>
<evidence type="ECO:0008006" key="4">
    <source>
        <dbReference type="Google" id="ProtNLM"/>
    </source>
</evidence>
<keyword evidence="1" id="KW-0812">Transmembrane</keyword>
<keyword evidence="1" id="KW-0472">Membrane</keyword>
<evidence type="ECO:0000313" key="2">
    <source>
        <dbReference type="EMBL" id="AJW79765.1"/>
    </source>
</evidence>
<evidence type="ECO:0000256" key="1">
    <source>
        <dbReference type="SAM" id="Phobius"/>
    </source>
</evidence>
<dbReference type="Proteomes" id="UP000032604">
    <property type="component" value="Chromosome"/>
</dbReference>
<feature type="transmembrane region" description="Helical" evidence="1">
    <location>
        <begin position="35"/>
        <end position="59"/>
    </location>
</feature>
<gene>
    <name evidence="2" type="ORF">VO01_12070</name>
</gene>
<dbReference type="InterPro" id="IPR021517">
    <property type="entry name" value="DUF3180"/>
</dbReference>
<accession>A0A0D5CKH1</accession>
<proteinExistence type="predicted"/>
<name>A0A0D5CKH1_9MICO</name>
<dbReference type="EMBL" id="CP011043">
    <property type="protein sequence ID" value="AJW79765.1"/>
    <property type="molecule type" value="Genomic_DNA"/>
</dbReference>
<dbReference type="Pfam" id="PF11377">
    <property type="entry name" value="DUF3180"/>
    <property type="match status" value="1"/>
</dbReference>
<dbReference type="PATRIC" id="fig|33014.5.peg.2490"/>
<sequence length="160" mass="16267">MTRTRSTTLIALLIAGAAVGWFAENALVVSGRALLIPPLTLGATLLIVGIVLLALARPIRRSTLGRTPGRVDPFRATRVVLLAKASALAGALLTGITGGVLAFVLARPVLPGASSVGLAVAGTVGAVVLLVAGLVAEHWCTVPPDDRDDSRPGDPARELS</sequence>
<dbReference type="HOGENOM" id="CLU_123281_0_0_11"/>
<evidence type="ECO:0000313" key="3">
    <source>
        <dbReference type="Proteomes" id="UP000032604"/>
    </source>
</evidence>
<dbReference type="KEGG" id="cmh:VO01_12070"/>